<accession>A0ABP0QF71</accession>
<dbReference type="PANTHER" id="PTHR45641">
    <property type="entry name" value="TETRATRICOPEPTIDE REPEAT PROTEIN (AFU_ORTHOLOGUE AFUA_6G03870)"/>
    <property type="match status" value="1"/>
</dbReference>
<evidence type="ECO:0000256" key="2">
    <source>
        <dbReference type="ARBA" id="ARBA00022803"/>
    </source>
</evidence>
<dbReference type="InterPro" id="IPR019734">
    <property type="entry name" value="TPR_rpt"/>
</dbReference>
<proteinExistence type="predicted"/>
<keyword evidence="2" id="KW-0802">TPR repeat</keyword>
<protein>
    <submittedName>
        <fullName evidence="3">Uncharacterized protein</fullName>
    </submittedName>
</protein>
<organism evidence="3 4">
    <name type="scientific">Durusdinium trenchii</name>
    <dbReference type="NCBI Taxonomy" id="1381693"/>
    <lineage>
        <taxon>Eukaryota</taxon>
        <taxon>Sar</taxon>
        <taxon>Alveolata</taxon>
        <taxon>Dinophyceae</taxon>
        <taxon>Suessiales</taxon>
        <taxon>Symbiodiniaceae</taxon>
        <taxon>Durusdinium</taxon>
    </lineage>
</organism>
<sequence length="753" mass="84384">MDLDAFRKSLRVALEPYSTRGDLSRSTIERLLRGFIEESLHGRLNDVIQELEHRPGCISLNAFIEWVCSSPGQGSTSSSLQLPAALGRSTSSSKDKFQHARSTLKKVQCFRTKEQSMLLGVSIKFLASDFLAEVEEHFGNGSDPNYHEINPVMLHGPKARGFGLQCPRDRGFGTSYVDALDEIHTGPATVMLSWVWKYSVRTVVTALVRWCARTSRDPPFTYVWQCALCNNQFRVAEKRARNENEDFDTFRTVFEERVHCTGHILALLSPWHGPMYTTRIWCVFELWVACQNQDVKLEVILSEQAEKEFHRALSADGVVSVWKAFGNVQIQKAKASVPADRSNIMRLVEPNMTIDDCNSSDRVNKLNQVVVQRLQAWCTEAAAQFAESCLEDNVAVQPKACANTAWLLMEANDWHRAMALLVQGRQALSRLGKTGSLEDAWLLKCMGNWHTDLGHYDEGTKHYKLAKDAMEEAGATETAEYARLLRTIGKSLIVQGHVEDAMETLQQSQSAFIRAQATDTPNYAVCLRSLGFCCLELGDLQQAMACYSEAKVVFEGTGAARTPNYAGLLTDMGRVKVTEHALDEAMELFQQSRLAFEMAGAEKSKNFADLLHFMGHLVMTRVLLQPYLGCGGPVYDPNELGDCMDEQGQYSEALRYFSEAKLTFNKCALNRTTNYAALLANMADCMEHQGMSEEAAELRQQATDIYQEANVSKEVLENMSPLERRRKRVLNHEKSGTCATLTPASTLHFHMPG</sequence>
<dbReference type="InterPro" id="IPR011990">
    <property type="entry name" value="TPR-like_helical_dom_sf"/>
</dbReference>
<dbReference type="SMART" id="SM00028">
    <property type="entry name" value="TPR"/>
    <property type="match status" value="5"/>
</dbReference>
<dbReference type="Gene3D" id="1.25.40.10">
    <property type="entry name" value="Tetratricopeptide repeat domain"/>
    <property type="match status" value="2"/>
</dbReference>
<evidence type="ECO:0000313" key="4">
    <source>
        <dbReference type="Proteomes" id="UP001642484"/>
    </source>
</evidence>
<evidence type="ECO:0000313" key="3">
    <source>
        <dbReference type="EMBL" id="CAK9086896.1"/>
    </source>
</evidence>
<comment type="caution">
    <text evidence="3">The sequence shown here is derived from an EMBL/GenBank/DDBJ whole genome shotgun (WGS) entry which is preliminary data.</text>
</comment>
<keyword evidence="4" id="KW-1185">Reference proteome</keyword>
<reference evidence="3 4" key="1">
    <citation type="submission" date="2024-02" db="EMBL/GenBank/DDBJ databases">
        <authorList>
            <person name="Chen Y."/>
            <person name="Shah S."/>
            <person name="Dougan E. K."/>
            <person name="Thang M."/>
            <person name="Chan C."/>
        </authorList>
    </citation>
    <scope>NUCLEOTIDE SEQUENCE [LARGE SCALE GENOMIC DNA]</scope>
</reference>
<evidence type="ECO:0000256" key="1">
    <source>
        <dbReference type="ARBA" id="ARBA00022737"/>
    </source>
</evidence>
<name>A0ABP0QF71_9DINO</name>
<dbReference type="SUPFAM" id="SSF48452">
    <property type="entry name" value="TPR-like"/>
    <property type="match status" value="2"/>
</dbReference>
<dbReference type="EMBL" id="CAXAMN010024461">
    <property type="protein sequence ID" value="CAK9086896.1"/>
    <property type="molecule type" value="Genomic_DNA"/>
</dbReference>
<keyword evidence="1" id="KW-0677">Repeat</keyword>
<dbReference type="Proteomes" id="UP001642484">
    <property type="component" value="Unassembled WGS sequence"/>
</dbReference>
<gene>
    <name evidence="3" type="ORF">CCMP2556_LOCUS42070</name>
</gene>